<comment type="caution">
    <text evidence="3">The sequence shown here is derived from an EMBL/GenBank/DDBJ whole genome shotgun (WGS) entry which is preliminary data.</text>
</comment>
<evidence type="ECO:0000256" key="1">
    <source>
        <dbReference type="SAM" id="MobiDB-lite"/>
    </source>
</evidence>
<dbReference type="PANTHER" id="PTHR40633">
    <property type="entry name" value="MATRIX PROTEIN, PUTATIVE (AFU_ORTHOLOGUE AFUA_8G05410)-RELATED"/>
    <property type="match status" value="1"/>
</dbReference>
<evidence type="ECO:0000313" key="4">
    <source>
        <dbReference type="Proteomes" id="UP001153365"/>
    </source>
</evidence>
<accession>A0AAV0BSE2</accession>
<protein>
    <submittedName>
        <fullName evidence="3">Expressed protein</fullName>
    </submittedName>
</protein>
<feature type="compositionally biased region" description="Low complexity" evidence="1">
    <location>
        <begin position="229"/>
        <end position="239"/>
    </location>
</feature>
<keyword evidence="2" id="KW-0732">Signal</keyword>
<feature type="compositionally biased region" description="Polar residues" evidence="1">
    <location>
        <begin position="211"/>
        <end position="226"/>
    </location>
</feature>
<feature type="compositionally biased region" description="Low complexity" evidence="1">
    <location>
        <begin position="151"/>
        <end position="210"/>
    </location>
</feature>
<dbReference type="InterPro" id="IPR052982">
    <property type="entry name" value="SRP1/TIP1-like"/>
</dbReference>
<evidence type="ECO:0000256" key="2">
    <source>
        <dbReference type="SAM" id="SignalP"/>
    </source>
</evidence>
<feature type="region of interest" description="Disordered" evidence="1">
    <location>
        <begin position="151"/>
        <end position="239"/>
    </location>
</feature>
<evidence type="ECO:0000313" key="3">
    <source>
        <dbReference type="EMBL" id="CAH7690384.1"/>
    </source>
</evidence>
<proteinExistence type="predicted"/>
<feature type="chain" id="PRO_5043359092" evidence="2">
    <location>
        <begin position="20"/>
        <end position="266"/>
    </location>
</feature>
<gene>
    <name evidence="3" type="ORF">PPACK8108_LOCUS25720</name>
</gene>
<dbReference type="EMBL" id="CALTRL010006286">
    <property type="protein sequence ID" value="CAH7690384.1"/>
    <property type="molecule type" value="Genomic_DNA"/>
</dbReference>
<sequence>MLSYATILCLLSVSGLVRSGVVPTKPGPGETYNEGGQCQIAWALDTTGTWNSFSIDLMSGSNFAMQQVVNVLKNQDGTKGPGTYSFPCPEVTPNSAIYFYQFSQHNAETTWTTRFTIASADGQTTPPANPNQPNGQPIPWGIGALASANTQNSSSATPVVNTTATVTPPLNGNLTALTTPANTTSSSNNITNSNVNTTTSVTYSNPPSSTLGKSGASNSSSGTTPSAPKATGTGKSSGSKTFSTSVFYFFSSSLGLMLIGSISLLL</sequence>
<dbReference type="PANTHER" id="PTHR40633:SF1">
    <property type="entry name" value="GPI ANCHORED SERINE-THREONINE RICH PROTEIN (AFU_ORTHOLOGUE AFUA_1G03630)"/>
    <property type="match status" value="1"/>
</dbReference>
<dbReference type="Proteomes" id="UP001153365">
    <property type="component" value="Unassembled WGS sequence"/>
</dbReference>
<reference evidence="3" key="1">
    <citation type="submission" date="2022-06" db="EMBL/GenBank/DDBJ databases">
        <authorList>
            <consortium name="SYNGENTA / RWTH Aachen University"/>
        </authorList>
    </citation>
    <scope>NUCLEOTIDE SEQUENCE</scope>
</reference>
<keyword evidence="4" id="KW-1185">Reference proteome</keyword>
<dbReference type="AlphaFoldDB" id="A0AAV0BSE2"/>
<name>A0AAV0BSE2_PHAPC</name>
<feature type="signal peptide" evidence="2">
    <location>
        <begin position="1"/>
        <end position="19"/>
    </location>
</feature>
<organism evidence="3 4">
    <name type="scientific">Phakopsora pachyrhizi</name>
    <name type="common">Asian soybean rust disease fungus</name>
    <dbReference type="NCBI Taxonomy" id="170000"/>
    <lineage>
        <taxon>Eukaryota</taxon>
        <taxon>Fungi</taxon>
        <taxon>Dikarya</taxon>
        <taxon>Basidiomycota</taxon>
        <taxon>Pucciniomycotina</taxon>
        <taxon>Pucciniomycetes</taxon>
        <taxon>Pucciniales</taxon>
        <taxon>Phakopsoraceae</taxon>
        <taxon>Phakopsora</taxon>
    </lineage>
</organism>